<dbReference type="SUPFAM" id="SSF48371">
    <property type="entry name" value="ARM repeat"/>
    <property type="match status" value="1"/>
</dbReference>
<dbReference type="InterPro" id="IPR016024">
    <property type="entry name" value="ARM-type_fold"/>
</dbReference>
<protein>
    <recommendedName>
        <fullName evidence="3">HEAT repeat domain-containing protein</fullName>
    </recommendedName>
</protein>
<dbReference type="AlphaFoldDB" id="A0A1P8U5F3"/>
<evidence type="ECO:0008006" key="3">
    <source>
        <dbReference type="Google" id="ProtNLM"/>
    </source>
</evidence>
<gene>
    <name evidence="1" type="ORF">BOH66_02765</name>
</gene>
<dbReference type="Proteomes" id="UP000187185">
    <property type="component" value="Chromosome"/>
</dbReference>
<keyword evidence="2" id="KW-1185">Reference proteome</keyword>
<dbReference type="STRING" id="36805.BOH66_02765"/>
<dbReference type="EMBL" id="CP018762">
    <property type="protein sequence ID" value="APZ33329.1"/>
    <property type="molecule type" value="Genomic_DNA"/>
</dbReference>
<reference evidence="1 2" key="1">
    <citation type="submission" date="2016-12" db="EMBL/GenBank/DDBJ databases">
        <title>Complete genome sequence of Microbacterium aurum KACC 15219.</title>
        <authorList>
            <person name="Jung Y."/>
            <person name="Shin J.-H."/>
            <person name="Lee Y.-J."/>
            <person name="Yi H."/>
            <person name="Bahn Y.-S."/>
            <person name="Kim J.F."/>
            <person name="Lee D.-W."/>
        </authorList>
    </citation>
    <scope>NUCLEOTIDE SEQUENCE [LARGE SCALE GENOMIC DNA]</scope>
    <source>
        <strain evidence="1 2">KACC 15219</strain>
    </source>
</reference>
<evidence type="ECO:0000313" key="1">
    <source>
        <dbReference type="EMBL" id="APZ33329.1"/>
    </source>
</evidence>
<dbReference type="OrthoDB" id="9134742at2"/>
<proteinExistence type="predicted"/>
<evidence type="ECO:0000313" key="2">
    <source>
        <dbReference type="Proteomes" id="UP000187185"/>
    </source>
</evidence>
<dbReference type="KEGG" id="maur:BOH66_02765"/>
<dbReference type="InterPro" id="IPR011989">
    <property type="entry name" value="ARM-like"/>
</dbReference>
<accession>A0A1P8U5F3</accession>
<dbReference type="Gene3D" id="1.25.10.10">
    <property type="entry name" value="Leucine-rich Repeat Variant"/>
    <property type="match status" value="1"/>
</dbReference>
<sequence>MVEITTDTPRNRLRTALWGISSSARLQAALAAGTRPDGSYIEVLVQRCEVEPDFFVRDMLTWALTRHDPALTVKAVLPELRSSSPQARSQALHTLSKIGDPKTGDAITVDLLHDDDVEVARAAWRAAAGLVPQGGEALLAQELVSELGRGDRETQRSLSRAFAVLGAAVESVIEDAARSENDAVSAHAVATLAIMADPDEGFDAATAEAKRVVALRGAPTVQEQ</sequence>
<dbReference type="Pfam" id="PF13646">
    <property type="entry name" value="HEAT_2"/>
    <property type="match status" value="1"/>
</dbReference>
<dbReference type="RefSeq" id="WP_076689081.1">
    <property type="nucleotide sequence ID" value="NZ_CP018762.1"/>
</dbReference>
<organism evidence="1 2">
    <name type="scientific">Microbacterium aurum</name>
    <dbReference type="NCBI Taxonomy" id="36805"/>
    <lineage>
        <taxon>Bacteria</taxon>
        <taxon>Bacillati</taxon>
        <taxon>Actinomycetota</taxon>
        <taxon>Actinomycetes</taxon>
        <taxon>Micrococcales</taxon>
        <taxon>Microbacteriaceae</taxon>
        <taxon>Microbacterium</taxon>
    </lineage>
</organism>
<name>A0A1P8U5F3_9MICO</name>